<evidence type="ECO:0000313" key="2">
    <source>
        <dbReference type="EMBL" id="KGO81931.1"/>
    </source>
</evidence>
<evidence type="ECO:0000313" key="3">
    <source>
        <dbReference type="Proteomes" id="UP000030129"/>
    </source>
</evidence>
<accession>A0A0A2LRG3</accession>
<dbReference type="Proteomes" id="UP000030129">
    <property type="component" value="Unassembled WGS sequence"/>
</dbReference>
<gene>
    <name evidence="2" type="ORF">Q763_06590</name>
</gene>
<feature type="transmembrane region" description="Helical" evidence="1">
    <location>
        <begin position="21"/>
        <end position="38"/>
    </location>
</feature>
<dbReference type="STRING" id="1406840.Q763_06590"/>
<proteinExistence type="predicted"/>
<dbReference type="EMBL" id="JRLV01000006">
    <property type="protein sequence ID" value="KGO81931.1"/>
    <property type="molecule type" value="Genomic_DNA"/>
</dbReference>
<name>A0A0A2LRG3_9FLAO</name>
<protein>
    <submittedName>
        <fullName evidence="2">Uncharacterized protein</fullName>
    </submittedName>
</protein>
<sequence length="82" mass="9082">MKGIQGIAPFFVSGLRFGFPDITLQIVLIISFYIAVSFSGDPVVFQSSGFTYSFLVVLLFALCFRNMLPQKINICHLTNTGL</sequence>
<evidence type="ECO:0000256" key="1">
    <source>
        <dbReference type="SAM" id="Phobius"/>
    </source>
</evidence>
<keyword evidence="1" id="KW-0812">Transmembrane</keyword>
<organism evidence="2 3">
    <name type="scientific">Flavobacterium beibuense F44-8</name>
    <dbReference type="NCBI Taxonomy" id="1406840"/>
    <lineage>
        <taxon>Bacteria</taxon>
        <taxon>Pseudomonadati</taxon>
        <taxon>Bacteroidota</taxon>
        <taxon>Flavobacteriia</taxon>
        <taxon>Flavobacteriales</taxon>
        <taxon>Flavobacteriaceae</taxon>
        <taxon>Flavobacterium</taxon>
    </lineage>
</organism>
<keyword evidence="1" id="KW-0472">Membrane</keyword>
<comment type="caution">
    <text evidence="2">The sequence shown here is derived from an EMBL/GenBank/DDBJ whole genome shotgun (WGS) entry which is preliminary data.</text>
</comment>
<keyword evidence="3" id="KW-1185">Reference proteome</keyword>
<dbReference type="RefSeq" id="WP_035132388.1">
    <property type="nucleotide sequence ID" value="NZ_JRLV01000006.1"/>
</dbReference>
<feature type="transmembrane region" description="Helical" evidence="1">
    <location>
        <begin position="44"/>
        <end position="64"/>
    </location>
</feature>
<keyword evidence="1" id="KW-1133">Transmembrane helix</keyword>
<reference evidence="2 3" key="1">
    <citation type="submission" date="2013-09" db="EMBL/GenBank/DDBJ databases">
        <authorList>
            <person name="Zeng Z."/>
            <person name="Chen C."/>
        </authorList>
    </citation>
    <scope>NUCLEOTIDE SEQUENCE [LARGE SCALE GENOMIC DNA]</scope>
    <source>
        <strain evidence="2 3">F44-8</strain>
    </source>
</reference>
<dbReference type="AlphaFoldDB" id="A0A0A2LRG3"/>